<accession>A0AAV3H9H4</accession>
<reference evidence="1 2" key="1">
    <citation type="submission" date="2012-06" db="EMBL/GenBank/DDBJ databases">
        <title>Genomic anatomy of Escherichia coli O157:H7 outbreaks.</title>
        <authorList>
            <person name="Eppinger M."/>
            <person name="Daugherty S."/>
            <person name="Agrawal S."/>
            <person name="Galens K."/>
            <person name="Tallon L."/>
            <person name="Shefchek K."/>
            <person name="Parankush S."/>
            <person name="Cebula T.A."/>
            <person name="Feng P."/>
            <person name="Soderlund R."/>
            <person name="Mammel M.K."/>
            <person name="DebRoy C."/>
            <person name="Dudley E.G."/>
            <person name="Tarr P.I."/>
            <person name="Fraser-Liggett C."/>
            <person name="Ravel J."/>
        </authorList>
    </citation>
    <scope>NUCLEOTIDE SEQUENCE [LARGE SCALE GENOMIC DNA]</scope>
    <source>
        <strain evidence="1 2">EC1870</strain>
    </source>
</reference>
<protein>
    <submittedName>
        <fullName evidence="1">VgrE protein</fullName>
    </submittedName>
</protein>
<dbReference type="AlphaFoldDB" id="A0AAV3H9H4"/>
<evidence type="ECO:0000313" key="1">
    <source>
        <dbReference type="EMBL" id="EKJ45672.1"/>
    </source>
</evidence>
<dbReference type="Proteomes" id="UP000006789">
    <property type="component" value="Unassembled WGS sequence"/>
</dbReference>
<name>A0AAV3H9H4_ECOLX</name>
<sequence>STRAWSCATPCVICRSPLRSPGTRTPVPR</sequence>
<comment type="caution">
    <text evidence="1">The sequence shown here is derived from an EMBL/GenBank/DDBJ whole genome shotgun (WGS) entry which is preliminary data.</text>
</comment>
<organism evidence="1 2">
    <name type="scientific">Escherichia coli EC1870</name>
    <dbReference type="NCBI Taxonomy" id="1005554"/>
    <lineage>
        <taxon>Bacteria</taxon>
        <taxon>Pseudomonadati</taxon>
        <taxon>Pseudomonadota</taxon>
        <taxon>Gammaproteobacteria</taxon>
        <taxon>Enterobacterales</taxon>
        <taxon>Enterobacteriaceae</taxon>
        <taxon>Escherichia</taxon>
    </lineage>
</organism>
<dbReference type="EMBL" id="AMVG01000288">
    <property type="protein sequence ID" value="EKJ45672.1"/>
    <property type="molecule type" value="Genomic_DNA"/>
</dbReference>
<gene>
    <name evidence="1" type="ORF">ECEC1870_1984</name>
</gene>
<evidence type="ECO:0000313" key="2">
    <source>
        <dbReference type="Proteomes" id="UP000006789"/>
    </source>
</evidence>
<feature type="non-terminal residue" evidence="1">
    <location>
        <position position="1"/>
    </location>
</feature>
<proteinExistence type="predicted"/>